<dbReference type="InterPro" id="IPR005114">
    <property type="entry name" value="Helicase_assoc"/>
</dbReference>
<dbReference type="PANTHER" id="PTHR37066">
    <property type="entry name" value="HELICASE-ASSOCIATED"/>
    <property type="match status" value="1"/>
</dbReference>
<dbReference type="OrthoDB" id="70932at2759"/>
<sequence>MLQRGRDVWRRGPAAALLLRRGFAAKTNGDNEDGDHRYRSSSPHTLKHQKRILEVVQCAHTQQGQPSQTYLPSIFKVPVDEGWPLHLHGKKFYFYYLRAAKREGLLAPEFVAGLDAFGFVWDVKHQAWQNTLLALETYKALYGNLLVLREFEVLKEETEWPRELWDLKLGDLVRQLRASQSTMPAENKAALDAMDFIWDANGYRWETNMLAIETYKSLFGHLCVPLEYVVQDQDPAWPKSTWKLKLGLRVATFRQWKVTMTKEKRERLETMGLGTRLSYQYPSPPRRIPLENQQKILEVAQFIHTNLQGHDIFTNFPKAKFKVPDQDPWPEHWRGINLDISTFRRAYKHGLLDPLIVAQLDKIGFVWNCLEHRWRLNIESLELYKEKDGDLLIQEKFVVPDKDPTWPVYLWRKKLGNLVHRLRASKNLMSSDRREVLTAMGFVWDAVEDARLLNLKALEIYKTLHGDFLVPINFIIPQNDEWPEALWDKKLGFIVRGFRAAQDSMPENRRAELDAMGFVWNVPVDNWARKIAAFEIFKNQHHHLKIPLKFVVPDQDPAWPSDMWGLKLGIVVNTIRRGCITLTAEQRAQLDAVGFV</sequence>
<evidence type="ECO:0000259" key="1">
    <source>
        <dbReference type="Pfam" id="PF03457"/>
    </source>
</evidence>
<dbReference type="AlphaFoldDB" id="A0A485KH61"/>
<reference evidence="2" key="2">
    <citation type="submission" date="2019-06" db="EMBL/GenBank/DDBJ databases">
        <title>Genomics analysis of Aphanomyces spp. identifies a new class of oomycete effector associated with host adaptation.</title>
        <authorList>
            <person name="Gaulin E."/>
        </authorList>
    </citation>
    <scope>NUCLEOTIDE SEQUENCE</scope>
    <source>
        <strain evidence="2">CBS 578.67</strain>
    </source>
</reference>
<dbReference type="PANTHER" id="PTHR37066:SF1">
    <property type="entry name" value="LNS2_PITP DOMAIN-CONTAINING PROTEIN"/>
    <property type="match status" value="1"/>
</dbReference>
<protein>
    <submittedName>
        <fullName evidence="3">Aste57867_5169 protein</fullName>
    </submittedName>
</protein>
<feature type="domain" description="Helicase-associated" evidence="1">
    <location>
        <begin position="371"/>
        <end position="442"/>
    </location>
</feature>
<name>A0A485KH61_9STRA</name>
<keyword evidence="4" id="KW-1185">Reference proteome</keyword>
<organism evidence="3 4">
    <name type="scientific">Aphanomyces stellatus</name>
    <dbReference type="NCBI Taxonomy" id="120398"/>
    <lineage>
        <taxon>Eukaryota</taxon>
        <taxon>Sar</taxon>
        <taxon>Stramenopiles</taxon>
        <taxon>Oomycota</taxon>
        <taxon>Saprolegniomycetes</taxon>
        <taxon>Saprolegniales</taxon>
        <taxon>Verrucalvaceae</taxon>
        <taxon>Aphanomyces</taxon>
    </lineage>
</organism>
<evidence type="ECO:0000313" key="2">
    <source>
        <dbReference type="EMBL" id="KAF0711630.1"/>
    </source>
</evidence>
<proteinExistence type="predicted"/>
<dbReference type="EMBL" id="VJMH01001550">
    <property type="protein sequence ID" value="KAF0711630.1"/>
    <property type="molecule type" value="Genomic_DNA"/>
</dbReference>
<gene>
    <name evidence="3" type="primary">Aste57867_5169</name>
    <name evidence="2" type="ORF">As57867_005156</name>
    <name evidence="3" type="ORF">ASTE57867_5169</name>
</gene>
<dbReference type="Proteomes" id="UP000332933">
    <property type="component" value="Unassembled WGS sequence"/>
</dbReference>
<dbReference type="EMBL" id="CAADRA010001551">
    <property type="protein sequence ID" value="VFT82245.1"/>
    <property type="molecule type" value="Genomic_DNA"/>
</dbReference>
<feature type="domain" description="Helicase-associated" evidence="1">
    <location>
        <begin position="526"/>
        <end position="595"/>
    </location>
</feature>
<feature type="domain" description="Helicase-associated" evidence="1">
    <location>
        <begin position="204"/>
        <end position="272"/>
    </location>
</feature>
<evidence type="ECO:0000313" key="3">
    <source>
        <dbReference type="EMBL" id="VFT82245.1"/>
    </source>
</evidence>
<evidence type="ECO:0000313" key="4">
    <source>
        <dbReference type="Proteomes" id="UP000332933"/>
    </source>
</evidence>
<accession>A0A485KH61</accession>
<reference evidence="3 4" key="1">
    <citation type="submission" date="2019-03" db="EMBL/GenBank/DDBJ databases">
        <authorList>
            <person name="Gaulin E."/>
            <person name="Dumas B."/>
        </authorList>
    </citation>
    <scope>NUCLEOTIDE SEQUENCE [LARGE SCALE GENOMIC DNA]</scope>
    <source>
        <strain evidence="3">CBS 568.67</strain>
    </source>
</reference>
<dbReference type="Pfam" id="PF03457">
    <property type="entry name" value="HA"/>
    <property type="match status" value="3"/>
</dbReference>